<feature type="binding site" evidence="9">
    <location>
        <begin position="213"/>
        <end position="218"/>
    </location>
    <ligand>
        <name>ATP</name>
        <dbReference type="ChEBI" id="CHEBI:30616"/>
    </ligand>
</feature>
<dbReference type="InterPro" id="IPR011877">
    <property type="entry name" value="Ribokinase"/>
</dbReference>
<comment type="subunit">
    <text evidence="9">Homodimer.</text>
</comment>
<dbReference type="GO" id="GO:0046872">
    <property type="term" value="F:metal ion binding"/>
    <property type="evidence" value="ECO:0007669"/>
    <property type="project" value="UniProtKB-KW"/>
</dbReference>
<protein>
    <recommendedName>
        <fullName evidence="9">Deoxyribokinase</fullName>
        <shortName evidence="9">dRK</shortName>
        <ecNumber evidence="9">2.7.1.229</ecNumber>
    </recommendedName>
    <alternativeName>
        <fullName evidence="9">ATP:2-deoxy-D-ribose 5-phosphotransferase</fullName>
    </alternativeName>
</protein>
<evidence type="ECO:0000256" key="4">
    <source>
        <dbReference type="ARBA" id="ARBA00022777"/>
    </source>
</evidence>
<comment type="function">
    <text evidence="9">Catalyzes the ATP-dependent phosphorylation of 2-deoxy-D-ribose to 2-deoxy-D-ribose 5-phosphate (dRib-5P), allowing the use of deoxyribose as the sole carbon source.</text>
</comment>
<feature type="binding site" evidence="9">
    <location>
        <position position="182"/>
    </location>
    <ligand>
        <name>ATP</name>
        <dbReference type="ChEBI" id="CHEBI:30616"/>
    </ligand>
</feature>
<keyword evidence="7 9" id="KW-0630">Potassium</keyword>
<keyword evidence="4 9" id="KW-0418">Kinase</keyword>
<feature type="binding site" evidence="9">
    <location>
        <begin position="10"/>
        <end position="12"/>
    </location>
    <ligand>
        <name>substrate</name>
    </ligand>
</feature>
<feature type="binding site" evidence="9">
    <location>
        <position position="245"/>
    </location>
    <ligand>
        <name>substrate</name>
    </ligand>
</feature>
<dbReference type="GO" id="GO:0005829">
    <property type="term" value="C:cytosol"/>
    <property type="evidence" value="ECO:0007669"/>
    <property type="project" value="TreeGrafter"/>
</dbReference>
<dbReference type="RefSeq" id="WP_073056236.1">
    <property type="nucleotide sequence ID" value="NZ_FQUP01000004.1"/>
</dbReference>
<dbReference type="GO" id="GO:0019303">
    <property type="term" value="P:D-ribose catabolic process"/>
    <property type="evidence" value="ECO:0007669"/>
    <property type="project" value="UniProtKB-UniPathway"/>
</dbReference>
<feature type="binding site" evidence="9">
    <location>
        <position position="281"/>
    </location>
    <ligand>
        <name>K(+)</name>
        <dbReference type="ChEBI" id="CHEBI:29103"/>
    </ligand>
</feature>
<name>A0A1M5IMX3_9HYPH</name>
<evidence type="ECO:0000256" key="6">
    <source>
        <dbReference type="ARBA" id="ARBA00022842"/>
    </source>
</evidence>
<keyword evidence="12" id="KW-1185">Reference proteome</keyword>
<comment type="catalytic activity">
    <reaction evidence="9">
        <text>2-deoxy-D-ribose + ATP = 2-deoxy-D-ribose 5-phosphate + ADP + H(+)</text>
        <dbReference type="Rhea" id="RHEA:30871"/>
        <dbReference type="ChEBI" id="CHEBI:15378"/>
        <dbReference type="ChEBI" id="CHEBI:30616"/>
        <dbReference type="ChEBI" id="CHEBI:62877"/>
        <dbReference type="ChEBI" id="CHEBI:90761"/>
        <dbReference type="ChEBI" id="CHEBI:456216"/>
        <dbReference type="EC" id="2.7.1.229"/>
    </reaction>
</comment>
<feature type="binding site" evidence="9">
    <location>
        <position position="241"/>
    </location>
    <ligand>
        <name>K(+)</name>
        <dbReference type="ChEBI" id="CHEBI:29103"/>
    </ligand>
</feature>
<reference evidence="11 12" key="1">
    <citation type="submission" date="2016-11" db="EMBL/GenBank/DDBJ databases">
        <authorList>
            <person name="Jaros S."/>
            <person name="Januszkiewicz K."/>
            <person name="Wedrychowicz H."/>
        </authorList>
    </citation>
    <scope>NUCLEOTIDE SEQUENCE [LARGE SCALE GENOMIC DNA]</scope>
    <source>
        <strain evidence="11 12">DSM 19436</strain>
    </source>
</reference>
<keyword evidence="5 9" id="KW-0067">ATP-binding</keyword>
<feature type="binding site" evidence="9">
    <location>
        <position position="276"/>
    </location>
    <ligand>
        <name>K(+)</name>
        <dbReference type="ChEBI" id="CHEBI:29103"/>
    </ligand>
</feature>
<dbReference type="Proteomes" id="UP000184485">
    <property type="component" value="Unassembled WGS sequence"/>
</dbReference>
<dbReference type="GO" id="GO:0004747">
    <property type="term" value="F:ribokinase activity"/>
    <property type="evidence" value="ECO:0007669"/>
    <property type="project" value="InterPro"/>
</dbReference>
<sequence length="299" mass="30371">MRVLVLGAVMIDEAMTVATFPNPGATVIAGAPQRDLGGKGANQAIVLKRAAVDVRLVAPVGEDADAEWVAEALTSEGIEVADLVPLGRSTDRSLIFVGPGGENAIASIIGAAEAVDERLARESVDLLGPGDLLVMQGNLTLDATRAALDAARAQGAATLLNPSPIRAEMAALFPLVDCLIVNEGEARLLSGKDTPLEAAIELREDGPGTVVVTLGRLGALALGDDGPVEIAGEPVKAVDSTGAGDTFAAVFAAARYDRGLSLGDSLAAATRAAAITVSRKGTRAAFPTRDELAAILPGR</sequence>
<keyword evidence="8 9" id="KW-0119">Carbohydrate metabolism</keyword>
<dbReference type="AlphaFoldDB" id="A0A1M5IMX3"/>
<comment type="caution">
    <text evidence="9">Lacks conserved residue(s) required for the propagation of feature annotation.</text>
</comment>
<dbReference type="HAMAP" id="MF_01987">
    <property type="entry name" value="Ribokinase"/>
    <property type="match status" value="1"/>
</dbReference>
<dbReference type="UniPathway" id="UPA00916">
    <property type="reaction ID" value="UER00889"/>
</dbReference>
<organism evidence="11 12">
    <name type="scientific">Kaistia soli DSM 19436</name>
    <dbReference type="NCBI Taxonomy" id="1122133"/>
    <lineage>
        <taxon>Bacteria</taxon>
        <taxon>Pseudomonadati</taxon>
        <taxon>Pseudomonadota</taxon>
        <taxon>Alphaproteobacteria</taxon>
        <taxon>Hyphomicrobiales</taxon>
        <taxon>Kaistiaceae</taxon>
        <taxon>Kaistia</taxon>
    </lineage>
</organism>
<dbReference type="GO" id="GO:0005524">
    <property type="term" value="F:ATP binding"/>
    <property type="evidence" value="ECO:0007669"/>
    <property type="project" value="UniProtKB-UniRule"/>
</dbReference>
<evidence type="ECO:0000256" key="1">
    <source>
        <dbReference type="ARBA" id="ARBA00022679"/>
    </source>
</evidence>
<dbReference type="Pfam" id="PF00294">
    <property type="entry name" value="PfkB"/>
    <property type="match status" value="1"/>
</dbReference>
<evidence type="ECO:0000256" key="7">
    <source>
        <dbReference type="ARBA" id="ARBA00022958"/>
    </source>
</evidence>
<dbReference type="InterPro" id="IPR029056">
    <property type="entry name" value="Ribokinase-like"/>
</dbReference>
<dbReference type="CDD" id="cd01174">
    <property type="entry name" value="ribokinase"/>
    <property type="match status" value="1"/>
</dbReference>
<evidence type="ECO:0000256" key="8">
    <source>
        <dbReference type="ARBA" id="ARBA00023277"/>
    </source>
</evidence>
<evidence type="ECO:0000313" key="12">
    <source>
        <dbReference type="Proteomes" id="UP000184485"/>
    </source>
</evidence>
<dbReference type="PRINTS" id="PR00990">
    <property type="entry name" value="RIBOKINASE"/>
</dbReference>
<proteinExistence type="inferred from homology"/>
<evidence type="ECO:0000256" key="5">
    <source>
        <dbReference type="ARBA" id="ARBA00022840"/>
    </source>
</evidence>
<feature type="site" description="Important for substrate specificity" evidence="9">
    <location>
        <position position="10"/>
    </location>
</feature>
<keyword evidence="3 9" id="KW-0547">Nucleotide-binding</keyword>
<evidence type="ECO:0000259" key="10">
    <source>
        <dbReference type="Pfam" id="PF00294"/>
    </source>
</evidence>
<dbReference type="InterPro" id="IPR011611">
    <property type="entry name" value="PfkB_dom"/>
</dbReference>
<feature type="binding site" evidence="9">
    <location>
        <position position="279"/>
    </location>
    <ligand>
        <name>K(+)</name>
        <dbReference type="ChEBI" id="CHEBI:29103"/>
    </ligand>
</feature>
<dbReference type="EMBL" id="FQUP01000004">
    <property type="protein sequence ID" value="SHG29591.1"/>
    <property type="molecule type" value="Genomic_DNA"/>
</dbReference>
<keyword evidence="1 9" id="KW-0808">Transferase</keyword>
<evidence type="ECO:0000313" key="11">
    <source>
        <dbReference type="EMBL" id="SHG29591.1"/>
    </source>
</evidence>
<dbReference type="InterPro" id="IPR002139">
    <property type="entry name" value="Ribo/fructo_kinase"/>
</dbReference>
<feature type="binding site" evidence="9">
    <location>
        <position position="239"/>
    </location>
    <ligand>
        <name>K(+)</name>
        <dbReference type="ChEBI" id="CHEBI:29103"/>
    </ligand>
</feature>
<dbReference type="EC" id="2.7.1.229" evidence="9"/>
<evidence type="ECO:0000256" key="2">
    <source>
        <dbReference type="ARBA" id="ARBA00022723"/>
    </source>
</evidence>
<keyword evidence="2 9" id="KW-0479">Metal-binding</keyword>
<evidence type="ECO:0000256" key="3">
    <source>
        <dbReference type="ARBA" id="ARBA00022741"/>
    </source>
</evidence>
<feature type="active site" description="Proton acceptor" evidence="9">
    <location>
        <position position="245"/>
    </location>
</feature>
<keyword evidence="6 9" id="KW-0460">Magnesium</keyword>
<feature type="binding site" evidence="9">
    <location>
        <begin position="38"/>
        <end position="42"/>
    </location>
    <ligand>
        <name>substrate</name>
    </ligand>
</feature>
<dbReference type="STRING" id="1122133.SAMN02745157_3943"/>
<dbReference type="Gene3D" id="3.40.1190.20">
    <property type="match status" value="1"/>
</dbReference>
<feature type="domain" description="Carbohydrate kinase PfkB" evidence="10">
    <location>
        <begin position="3"/>
        <end position="288"/>
    </location>
</feature>
<comment type="cofactor">
    <cofactor evidence="9">
        <name>Mg(2+)</name>
        <dbReference type="ChEBI" id="CHEBI:18420"/>
    </cofactor>
</comment>
<evidence type="ECO:0000256" key="9">
    <source>
        <dbReference type="HAMAP-Rule" id="MF_01987"/>
    </source>
</evidence>
<gene>
    <name evidence="9" type="primary">deoK</name>
    <name evidence="11" type="ORF">SAMN02745157_3943</name>
</gene>
<dbReference type="PANTHER" id="PTHR10584">
    <property type="entry name" value="SUGAR KINASE"/>
    <property type="match status" value="1"/>
</dbReference>
<comment type="subcellular location">
    <subcellularLocation>
        <location evidence="9">Cytoplasm</location>
    </subcellularLocation>
</comment>
<accession>A0A1M5IMX3</accession>
<comment type="similarity">
    <text evidence="9">Belongs to the carbohydrate kinase PfkB family. Deoxyribokinase subfamily.</text>
</comment>
<dbReference type="SUPFAM" id="SSF53613">
    <property type="entry name" value="Ribokinase-like"/>
    <property type="match status" value="1"/>
</dbReference>
<keyword evidence="9" id="KW-0963">Cytoplasm</keyword>
<feature type="binding site" evidence="9">
    <location>
        <begin position="244"/>
        <end position="245"/>
    </location>
    <ligand>
        <name>ATP</name>
        <dbReference type="ChEBI" id="CHEBI:30616"/>
    </ligand>
</feature>
<dbReference type="PANTHER" id="PTHR10584:SF166">
    <property type="entry name" value="RIBOKINASE"/>
    <property type="match status" value="1"/>
</dbReference>